<sequence length="530" mass="56495">MTDRHPLCRLFLIVLLLWGCAKQPAPSLDLVLLHTNDIHSYVAGRDEDGNACPQSADCTGGMGRIAAVAQAERRKADNVLLLDAGDQFQGTLFFTVNGWPMLAALDNMLGYDAMTLGNHEFDKGCAELAAYVGALHYPVLAANLDAQPGCPLYGLPVKPYVIRNVRGIKVGIVGLANPDVVTLAAACPQTRFMGSAAALKKAVGELQKQDVRHIVLISHLGLPVDRELARSVDGVDVIVGGHTHSYLGPGSDVGPYPVVEHAPSGQPVLVVTAKFAAEYLGDLRVTFDARGVPLRWEGEARRLEKSVIPDPAVESRLVGYAKPLEAFRARILGCNVLEFADGMEACRKGDCLSGMVVADAMLEYGRPHGAVMALTNGGGLRAPLRHGGITRGDLLSVLPFGNTLVIREYDGARLLAALEHGVSGEQGMGPRLLQVSGLRYSFDAARPVGQRLFAAELIDGNGVARPLKKDSRYKVVLPDYIAKGGDGYSMFTTGTTVSAPGPLDVDVVGAYIAARSPWQALRAGRINRVK</sequence>
<dbReference type="InterPro" id="IPR036907">
    <property type="entry name" value="5'-Nucleotdase_C_sf"/>
</dbReference>
<keyword evidence="3" id="KW-0378">Hydrolase</keyword>
<dbReference type="PANTHER" id="PTHR11575:SF24">
    <property type="entry name" value="5'-NUCLEOTIDASE"/>
    <property type="match status" value="1"/>
</dbReference>
<dbReference type="SUPFAM" id="SSF55816">
    <property type="entry name" value="5'-nucleotidase (syn. UDP-sugar hydrolase), C-terminal domain"/>
    <property type="match status" value="1"/>
</dbReference>
<dbReference type="Gene3D" id="3.90.780.10">
    <property type="entry name" value="5'-Nucleotidase, C-terminal domain"/>
    <property type="match status" value="1"/>
</dbReference>
<dbReference type="Proteomes" id="UP000069241">
    <property type="component" value="Chromosome"/>
</dbReference>
<evidence type="ECO:0000256" key="3">
    <source>
        <dbReference type="RuleBase" id="RU362119"/>
    </source>
</evidence>
<dbReference type="PROSITE" id="PS00786">
    <property type="entry name" value="5_NUCLEOTIDASE_2"/>
    <property type="match status" value="1"/>
</dbReference>
<dbReference type="GO" id="GO:0009166">
    <property type="term" value="P:nucleotide catabolic process"/>
    <property type="evidence" value="ECO:0007669"/>
    <property type="project" value="InterPro"/>
</dbReference>
<keyword evidence="3" id="KW-0547">Nucleotide-binding</keyword>
<evidence type="ECO:0000313" key="7">
    <source>
        <dbReference type="Proteomes" id="UP000069241"/>
    </source>
</evidence>
<dbReference type="AlphaFoldDB" id="A0A0X8JIW6"/>
<dbReference type="STRING" id="44742.AXF13_05710"/>
<dbReference type="GO" id="GO:0016788">
    <property type="term" value="F:hydrolase activity, acting on ester bonds"/>
    <property type="evidence" value="ECO:0007669"/>
    <property type="project" value="InterPro"/>
</dbReference>
<organism evidence="6 7">
    <name type="scientific">Desulfovibrio fairfieldensis</name>
    <dbReference type="NCBI Taxonomy" id="44742"/>
    <lineage>
        <taxon>Bacteria</taxon>
        <taxon>Pseudomonadati</taxon>
        <taxon>Thermodesulfobacteriota</taxon>
        <taxon>Desulfovibrionia</taxon>
        <taxon>Desulfovibrionales</taxon>
        <taxon>Desulfovibrionaceae</taxon>
        <taxon>Desulfovibrio</taxon>
    </lineage>
</organism>
<dbReference type="PRINTS" id="PR01607">
    <property type="entry name" value="APYRASEFAMLY"/>
</dbReference>
<proteinExistence type="inferred from homology"/>
<keyword evidence="7" id="KW-1185">Reference proteome</keyword>
<accession>A0A0X8JIW6</accession>
<dbReference type="GO" id="GO:0046872">
    <property type="term" value="F:metal ion binding"/>
    <property type="evidence" value="ECO:0007669"/>
    <property type="project" value="InterPro"/>
</dbReference>
<evidence type="ECO:0000256" key="2">
    <source>
        <dbReference type="ARBA" id="ARBA00022729"/>
    </source>
</evidence>
<keyword evidence="2" id="KW-0732">Signal</keyword>
<dbReference type="PANTHER" id="PTHR11575">
    <property type="entry name" value="5'-NUCLEOTIDASE-RELATED"/>
    <property type="match status" value="1"/>
</dbReference>
<dbReference type="InterPro" id="IPR029052">
    <property type="entry name" value="Metallo-depent_PP-like"/>
</dbReference>
<dbReference type="InterPro" id="IPR006146">
    <property type="entry name" value="5'-Nucleotdase_CS"/>
</dbReference>
<feature type="domain" description="Calcineurin-like phosphoesterase" evidence="4">
    <location>
        <begin position="32"/>
        <end position="246"/>
    </location>
</feature>
<feature type="domain" description="5'-Nucleotidase C-terminal" evidence="5">
    <location>
        <begin position="344"/>
        <end position="492"/>
    </location>
</feature>
<evidence type="ECO:0000313" key="6">
    <source>
        <dbReference type="EMBL" id="AMD89650.1"/>
    </source>
</evidence>
<dbReference type="SUPFAM" id="SSF56300">
    <property type="entry name" value="Metallo-dependent phosphatases"/>
    <property type="match status" value="1"/>
</dbReference>
<dbReference type="RefSeq" id="WP_062251997.1">
    <property type="nucleotide sequence ID" value="NZ_CP014229.1"/>
</dbReference>
<dbReference type="Pfam" id="PF02872">
    <property type="entry name" value="5_nucleotid_C"/>
    <property type="match status" value="1"/>
</dbReference>
<gene>
    <name evidence="6" type="ORF">AXF13_05710</name>
</gene>
<dbReference type="Pfam" id="PF00149">
    <property type="entry name" value="Metallophos"/>
    <property type="match status" value="1"/>
</dbReference>
<name>A0A0X8JIW6_9BACT</name>
<evidence type="ECO:0000259" key="4">
    <source>
        <dbReference type="Pfam" id="PF00149"/>
    </source>
</evidence>
<comment type="similarity">
    <text evidence="1 3">Belongs to the 5'-nucleotidase family.</text>
</comment>
<dbReference type="InterPro" id="IPR004843">
    <property type="entry name" value="Calcineurin-like_PHP"/>
</dbReference>
<dbReference type="InterPro" id="IPR006179">
    <property type="entry name" value="5_nucleotidase/apyrase"/>
</dbReference>
<dbReference type="PROSITE" id="PS00785">
    <property type="entry name" value="5_NUCLEOTIDASE_1"/>
    <property type="match status" value="1"/>
</dbReference>
<evidence type="ECO:0000259" key="5">
    <source>
        <dbReference type="Pfam" id="PF02872"/>
    </source>
</evidence>
<dbReference type="KEGG" id="dfi:AXF13_05710"/>
<dbReference type="InterPro" id="IPR008334">
    <property type="entry name" value="5'-Nucleotdase_C"/>
</dbReference>
<dbReference type="Gene3D" id="3.60.21.10">
    <property type="match status" value="1"/>
</dbReference>
<evidence type="ECO:0000256" key="1">
    <source>
        <dbReference type="ARBA" id="ARBA00006654"/>
    </source>
</evidence>
<dbReference type="EMBL" id="CP014229">
    <property type="protein sequence ID" value="AMD89650.1"/>
    <property type="molecule type" value="Genomic_DNA"/>
</dbReference>
<protein>
    <submittedName>
        <fullName evidence="6">Bifunctional metallophosphatase/5'-nucleotidase</fullName>
    </submittedName>
</protein>
<dbReference type="GO" id="GO:0000166">
    <property type="term" value="F:nucleotide binding"/>
    <property type="evidence" value="ECO:0007669"/>
    <property type="project" value="UniProtKB-KW"/>
</dbReference>
<reference evidence="7" key="1">
    <citation type="submission" date="2016-02" db="EMBL/GenBank/DDBJ databases">
        <authorList>
            <person name="Holder M.E."/>
            <person name="Ajami N.J."/>
            <person name="Petrosino J.F."/>
        </authorList>
    </citation>
    <scope>NUCLEOTIDE SEQUENCE [LARGE SCALE GENOMIC DNA]</scope>
    <source>
        <strain evidence="7">CCUG 45958</strain>
    </source>
</reference>